<proteinExistence type="predicted"/>
<name>A0A2N4UW86_9GAMM</name>
<feature type="transmembrane region" description="Helical" evidence="1">
    <location>
        <begin position="57"/>
        <end position="75"/>
    </location>
</feature>
<keyword evidence="1" id="KW-0812">Transmembrane</keyword>
<accession>A0A2N4UW86</accession>
<dbReference type="AlphaFoldDB" id="A0A2N4UW86"/>
<comment type="caution">
    <text evidence="2">The sequence shown here is derived from an EMBL/GenBank/DDBJ whole genome shotgun (WGS) entry which is preliminary data.</text>
</comment>
<organism evidence="2 3">
    <name type="scientific">Photobacterium carnosum</name>
    <dbReference type="NCBI Taxonomy" id="2023717"/>
    <lineage>
        <taxon>Bacteria</taxon>
        <taxon>Pseudomonadati</taxon>
        <taxon>Pseudomonadota</taxon>
        <taxon>Gammaproteobacteria</taxon>
        <taxon>Vibrionales</taxon>
        <taxon>Vibrionaceae</taxon>
        <taxon>Photobacterium</taxon>
    </lineage>
</organism>
<evidence type="ECO:0000256" key="1">
    <source>
        <dbReference type="SAM" id="Phobius"/>
    </source>
</evidence>
<dbReference type="GeneID" id="69965906"/>
<protein>
    <submittedName>
        <fullName evidence="2">Uncharacterized protein</fullName>
    </submittedName>
</protein>
<gene>
    <name evidence="2" type="ORF">CIK00_03070</name>
</gene>
<evidence type="ECO:0000313" key="3">
    <source>
        <dbReference type="Proteomes" id="UP000234420"/>
    </source>
</evidence>
<dbReference type="Proteomes" id="UP000234420">
    <property type="component" value="Unassembled WGS sequence"/>
</dbReference>
<keyword evidence="1" id="KW-1133">Transmembrane helix</keyword>
<evidence type="ECO:0000313" key="2">
    <source>
        <dbReference type="EMBL" id="PLC59263.1"/>
    </source>
</evidence>
<dbReference type="EMBL" id="NPIB01000002">
    <property type="protein sequence ID" value="PLC59263.1"/>
    <property type="molecule type" value="Genomic_DNA"/>
</dbReference>
<keyword evidence="3" id="KW-1185">Reference proteome</keyword>
<keyword evidence="1" id="KW-0472">Membrane</keyword>
<dbReference type="RefSeq" id="WP_101767466.1">
    <property type="nucleotide sequence ID" value="NZ_BPPU01000003.1"/>
</dbReference>
<sequence length="162" mass="18556">MIIIPVNSVDPKTKERFIGISLSVWPKCGVAVFLGILLILTSCIYHSILYSYTMPTWAPWGVIAILALLSMRWRLSMSEDGKTLLRQLTIFSIAISQTPFKCNGEVKRIHLMPSGLRKNQYYILFVGPETKVSLHYCIIPEEKKRLITYQISSMFNLEMPEN</sequence>
<reference evidence="2 3" key="1">
    <citation type="journal article" date="2018" name="Syst. Appl. Microbiol.">
        <title>Photobacterium carnosum sp. nov., isolated from spoiled modified atmosphere packaged poultry meat.</title>
        <authorList>
            <person name="Hilgarth M."/>
            <person name="Fuertes S."/>
            <person name="Ehrmann M."/>
            <person name="Vogel R.F."/>
        </authorList>
    </citation>
    <scope>NUCLEOTIDE SEQUENCE [LARGE SCALE GENOMIC DNA]</scope>
    <source>
        <strain evidence="2 3">TMW 2.2021</strain>
    </source>
</reference>